<name>A0A1M6E1R4_9BACT</name>
<keyword evidence="2" id="KW-1185">Reference proteome</keyword>
<gene>
    <name evidence="1" type="ORF">SAMN02745216_00529</name>
</gene>
<sequence length="93" mass="10652">MTWKIEAVAHERLSDARSAFCLVVRSLRFNARQALRLQIESISYGQIKQCRTACRALFWVAQARRFLPGRKAQKARPGKFAEIKDGRRAYGIG</sequence>
<dbReference type="RefSeq" id="WP_073472601.1">
    <property type="nucleotide sequence ID" value="NZ_FQZU01000002.1"/>
</dbReference>
<dbReference type="AlphaFoldDB" id="A0A1M6E1R4"/>
<organism evidence="1 2">
    <name type="scientific">Desulfatibacillum alkenivorans DSM 16219</name>
    <dbReference type="NCBI Taxonomy" id="1121393"/>
    <lineage>
        <taxon>Bacteria</taxon>
        <taxon>Pseudomonadati</taxon>
        <taxon>Thermodesulfobacteriota</taxon>
        <taxon>Desulfobacteria</taxon>
        <taxon>Desulfobacterales</taxon>
        <taxon>Desulfatibacillaceae</taxon>
        <taxon>Desulfatibacillum</taxon>
    </lineage>
</organism>
<evidence type="ECO:0000313" key="1">
    <source>
        <dbReference type="EMBL" id="SHI79442.1"/>
    </source>
</evidence>
<proteinExistence type="predicted"/>
<reference evidence="2" key="1">
    <citation type="submission" date="2016-11" db="EMBL/GenBank/DDBJ databases">
        <authorList>
            <person name="Varghese N."/>
            <person name="Submissions S."/>
        </authorList>
    </citation>
    <scope>NUCLEOTIDE SEQUENCE [LARGE SCALE GENOMIC DNA]</scope>
    <source>
        <strain evidence="2">DSM 16219</strain>
    </source>
</reference>
<dbReference type="Proteomes" id="UP000183994">
    <property type="component" value="Unassembled WGS sequence"/>
</dbReference>
<evidence type="ECO:0000313" key="2">
    <source>
        <dbReference type="Proteomes" id="UP000183994"/>
    </source>
</evidence>
<dbReference type="EMBL" id="FQZU01000002">
    <property type="protein sequence ID" value="SHI79442.1"/>
    <property type="molecule type" value="Genomic_DNA"/>
</dbReference>
<protein>
    <submittedName>
        <fullName evidence="1">Uncharacterized protein</fullName>
    </submittedName>
</protein>
<accession>A0A1M6E1R4</accession>